<keyword evidence="3" id="KW-1185">Reference proteome</keyword>
<feature type="transmembrane region" description="Helical" evidence="1">
    <location>
        <begin position="67"/>
        <end position="87"/>
    </location>
</feature>
<keyword evidence="1" id="KW-0812">Transmembrane</keyword>
<sequence>MIFAKMCFYDLLAIILMSNAYEGAGLHSAFLWMTGGMAVVVSGMYFWELRDSEDFKRYVKNNINWRIVGMMAFWVIFFGWLAGVFGLGRLKVYPSEDHDATQYARIQCLA</sequence>
<accession>A0ABY2XPV9</accession>
<evidence type="ECO:0000313" key="3">
    <source>
        <dbReference type="Proteomes" id="UP000739180"/>
    </source>
</evidence>
<evidence type="ECO:0000256" key="1">
    <source>
        <dbReference type="SAM" id="Phobius"/>
    </source>
</evidence>
<reference evidence="2 3" key="1">
    <citation type="submission" date="2019-05" db="EMBL/GenBank/DDBJ databases">
        <title>Genome of Alcanivorax gelatiniphagus, an oil degrading marine bacteria.</title>
        <authorList>
            <person name="Kwon K.K."/>
        </authorList>
    </citation>
    <scope>NUCLEOTIDE SEQUENCE [LARGE SCALE GENOMIC DNA]</scope>
    <source>
        <strain evidence="2 3">MEBiC 08158</strain>
    </source>
</reference>
<gene>
    <name evidence="2" type="ORF">FGS76_02575</name>
</gene>
<dbReference type="EMBL" id="VCQT01000012">
    <property type="protein sequence ID" value="TMW14691.1"/>
    <property type="molecule type" value="Genomic_DNA"/>
</dbReference>
<organism evidence="2 3">
    <name type="scientific">Alloalcanivorax gelatiniphagus</name>
    <dbReference type="NCBI Taxonomy" id="1194167"/>
    <lineage>
        <taxon>Bacteria</taxon>
        <taxon>Pseudomonadati</taxon>
        <taxon>Pseudomonadota</taxon>
        <taxon>Gammaproteobacteria</taxon>
        <taxon>Oceanospirillales</taxon>
        <taxon>Alcanivoracaceae</taxon>
        <taxon>Alloalcanivorax</taxon>
    </lineage>
</organism>
<keyword evidence="1" id="KW-0472">Membrane</keyword>
<feature type="transmembrane region" description="Helical" evidence="1">
    <location>
        <begin position="30"/>
        <end position="47"/>
    </location>
</feature>
<proteinExistence type="predicted"/>
<name>A0ABY2XPV9_9GAMM</name>
<keyword evidence="1" id="KW-1133">Transmembrane helix</keyword>
<comment type="caution">
    <text evidence="2">The sequence shown here is derived from an EMBL/GenBank/DDBJ whole genome shotgun (WGS) entry which is preliminary data.</text>
</comment>
<dbReference type="RefSeq" id="WP_138771057.1">
    <property type="nucleotide sequence ID" value="NZ_JBHSSX010000107.1"/>
</dbReference>
<protein>
    <submittedName>
        <fullName evidence="2">Uncharacterized protein</fullName>
    </submittedName>
</protein>
<dbReference type="Proteomes" id="UP000739180">
    <property type="component" value="Unassembled WGS sequence"/>
</dbReference>
<evidence type="ECO:0000313" key="2">
    <source>
        <dbReference type="EMBL" id="TMW14691.1"/>
    </source>
</evidence>